<evidence type="ECO:0000313" key="4">
    <source>
        <dbReference type="Proteomes" id="UP000241118"/>
    </source>
</evidence>
<accession>A0A2P8IAV3</accession>
<dbReference type="InterPro" id="IPR029058">
    <property type="entry name" value="AB_hydrolase_fold"/>
</dbReference>
<feature type="domain" description="Alpha/beta hydrolase fold-3" evidence="2">
    <location>
        <begin position="115"/>
        <end position="318"/>
    </location>
</feature>
<name>A0A2P8IAV3_SACCR</name>
<evidence type="ECO:0000259" key="2">
    <source>
        <dbReference type="Pfam" id="PF07859"/>
    </source>
</evidence>
<dbReference type="GO" id="GO:0016787">
    <property type="term" value="F:hydrolase activity"/>
    <property type="evidence" value="ECO:0007669"/>
    <property type="project" value="UniProtKB-KW"/>
</dbReference>
<dbReference type="SUPFAM" id="SSF53474">
    <property type="entry name" value="alpha/beta-Hydrolases"/>
    <property type="match status" value="1"/>
</dbReference>
<dbReference type="Pfam" id="PF07859">
    <property type="entry name" value="Abhydrolase_3"/>
    <property type="match status" value="1"/>
</dbReference>
<sequence length="355" mass="37980">MSKLAESIPPGVLAGALRFVFGLPAPLRRLIAGRPVTLDGQRLHPEAQLLLRLQQLSGEDWQTTTPAANRLALSRSTALVCGPVIGGVAVRSLSLDGVGARFYEPTGLAAGSPLLVFYHGGGWVSGDLDSHDNLCRFLAVEGGVRVLSADYRLAPEHPFPAAADDAQAAFEYAVAHAEELRIDPRRIALGGDSAGGNLAAVTALHAGEVKPVFLLLFYPAVDASVRRRSRELFGRGFFLTDEKMDWFLDHYAPSRDAHTDPRLSVLLAEDLSGLPPTYLATAGFDPLRDEGEAFAEKLARQGVPVVLRRYEGLFHGYANILGVGGVFREAVAEAVGSLRTGLALANTRQDIPETA</sequence>
<organism evidence="3 4">
    <name type="scientific">Saccharothrix carnea</name>
    <dbReference type="NCBI Taxonomy" id="1280637"/>
    <lineage>
        <taxon>Bacteria</taxon>
        <taxon>Bacillati</taxon>
        <taxon>Actinomycetota</taxon>
        <taxon>Actinomycetes</taxon>
        <taxon>Pseudonocardiales</taxon>
        <taxon>Pseudonocardiaceae</taxon>
        <taxon>Saccharothrix</taxon>
    </lineage>
</organism>
<dbReference type="EMBL" id="PYAX01000005">
    <property type="protein sequence ID" value="PSL55593.1"/>
    <property type="molecule type" value="Genomic_DNA"/>
</dbReference>
<dbReference type="Proteomes" id="UP000241118">
    <property type="component" value="Unassembled WGS sequence"/>
</dbReference>
<gene>
    <name evidence="3" type="ORF">B0I31_105562</name>
</gene>
<reference evidence="3 4" key="1">
    <citation type="submission" date="2018-03" db="EMBL/GenBank/DDBJ databases">
        <title>Genomic Encyclopedia of Type Strains, Phase III (KMG-III): the genomes of soil and plant-associated and newly described type strains.</title>
        <authorList>
            <person name="Whitman W."/>
        </authorList>
    </citation>
    <scope>NUCLEOTIDE SEQUENCE [LARGE SCALE GENOMIC DNA]</scope>
    <source>
        <strain evidence="3 4">CGMCC 4.7097</strain>
    </source>
</reference>
<keyword evidence="1" id="KW-0378">Hydrolase</keyword>
<dbReference type="PANTHER" id="PTHR48081">
    <property type="entry name" value="AB HYDROLASE SUPERFAMILY PROTEIN C4A8.06C"/>
    <property type="match status" value="1"/>
</dbReference>
<dbReference type="AlphaFoldDB" id="A0A2P8IAV3"/>
<dbReference type="OrthoDB" id="3206739at2"/>
<evidence type="ECO:0000313" key="3">
    <source>
        <dbReference type="EMBL" id="PSL55593.1"/>
    </source>
</evidence>
<proteinExistence type="predicted"/>
<dbReference type="InterPro" id="IPR013094">
    <property type="entry name" value="AB_hydrolase_3"/>
</dbReference>
<dbReference type="PANTHER" id="PTHR48081:SF8">
    <property type="entry name" value="ALPHA_BETA HYDROLASE FOLD-3 DOMAIN-CONTAINING PROTEIN-RELATED"/>
    <property type="match status" value="1"/>
</dbReference>
<protein>
    <submittedName>
        <fullName evidence="3">Acetyl esterase</fullName>
    </submittedName>
</protein>
<evidence type="ECO:0000256" key="1">
    <source>
        <dbReference type="ARBA" id="ARBA00022801"/>
    </source>
</evidence>
<dbReference type="Gene3D" id="3.40.50.1820">
    <property type="entry name" value="alpha/beta hydrolase"/>
    <property type="match status" value="1"/>
</dbReference>
<keyword evidence="4" id="KW-1185">Reference proteome</keyword>
<comment type="caution">
    <text evidence="3">The sequence shown here is derived from an EMBL/GenBank/DDBJ whole genome shotgun (WGS) entry which is preliminary data.</text>
</comment>
<dbReference type="InterPro" id="IPR050300">
    <property type="entry name" value="GDXG_lipolytic_enzyme"/>
</dbReference>
<dbReference type="RefSeq" id="WP_106616431.1">
    <property type="nucleotide sequence ID" value="NZ_PYAX01000005.1"/>
</dbReference>